<comment type="caution">
    <text evidence="1">The sequence shown here is derived from an EMBL/GenBank/DDBJ whole genome shotgun (WGS) entry which is preliminary data.</text>
</comment>
<proteinExistence type="predicted"/>
<evidence type="ECO:0000313" key="2">
    <source>
        <dbReference type="Proteomes" id="UP000634136"/>
    </source>
</evidence>
<dbReference type="Proteomes" id="UP000634136">
    <property type="component" value="Unassembled WGS sequence"/>
</dbReference>
<gene>
    <name evidence="1" type="ORF">G2W53_023664</name>
</gene>
<organism evidence="1 2">
    <name type="scientific">Senna tora</name>
    <dbReference type="NCBI Taxonomy" id="362788"/>
    <lineage>
        <taxon>Eukaryota</taxon>
        <taxon>Viridiplantae</taxon>
        <taxon>Streptophyta</taxon>
        <taxon>Embryophyta</taxon>
        <taxon>Tracheophyta</taxon>
        <taxon>Spermatophyta</taxon>
        <taxon>Magnoliopsida</taxon>
        <taxon>eudicotyledons</taxon>
        <taxon>Gunneridae</taxon>
        <taxon>Pentapetalae</taxon>
        <taxon>rosids</taxon>
        <taxon>fabids</taxon>
        <taxon>Fabales</taxon>
        <taxon>Fabaceae</taxon>
        <taxon>Caesalpinioideae</taxon>
        <taxon>Cassia clade</taxon>
        <taxon>Senna</taxon>
    </lineage>
</organism>
<keyword evidence="2" id="KW-1185">Reference proteome</keyword>
<name>A0A834WIE8_9FABA</name>
<dbReference type="EMBL" id="JAAIUW010000008">
    <property type="protein sequence ID" value="KAF7818209.1"/>
    <property type="molecule type" value="Genomic_DNA"/>
</dbReference>
<sequence length="51" mass="5520">MGNRNACEHATVKGWDIDWESWGSRADKEGKGASVDATLVFGMGTSHLLNI</sequence>
<accession>A0A834WIE8</accession>
<evidence type="ECO:0000313" key="1">
    <source>
        <dbReference type="EMBL" id="KAF7818209.1"/>
    </source>
</evidence>
<dbReference type="AlphaFoldDB" id="A0A834WIE8"/>
<protein>
    <submittedName>
        <fullName evidence="1">Uncharacterized protein</fullName>
    </submittedName>
</protein>
<reference evidence="1" key="1">
    <citation type="submission" date="2020-09" db="EMBL/GenBank/DDBJ databases">
        <title>Genome-Enabled Discovery of Anthraquinone Biosynthesis in Senna tora.</title>
        <authorList>
            <person name="Kang S.-H."/>
            <person name="Pandey R.P."/>
            <person name="Lee C.-M."/>
            <person name="Sim J.-S."/>
            <person name="Jeong J.-T."/>
            <person name="Choi B.-S."/>
            <person name="Jung M."/>
            <person name="Ginzburg D."/>
            <person name="Zhao K."/>
            <person name="Won S.Y."/>
            <person name="Oh T.-J."/>
            <person name="Yu Y."/>
            <person name="Kim N.-H."/>
            <person name="Lee O.R."/>
            <person name="Lee T.-H."/>
            <person name="Bashyal P."/>
            <person name="Kim T.-S."/>
            <person name="Lee W.-H."/>
            <person name="Kawkins C."/>
            <person name="Kim C.-K."/>
            <person name="Kim J.S."/>
            <person name="Ahn B.O."/>
            <person name="Rhee S.Y."/>
            <person name="Sohng J.K."/>
        </authorList>
    </citation>
    <scope>NUCLEOTIDE SEQUENCE</scope>
    <source>
        <tissue evidence="1">Leaf</tissue>
    </source>
</reference>